<sequence length="89" mass="10206">MPAAAGDVREFYSGNPSSTREQACLNARQEAQLRVGMKWEAPPNGDQRGKKRWKVAEYRGCTCEDRQGRVMDAFRWKCQIEVIARSPSW</sequence>
<evidence type="ECO:0000313" key="1">
    <source>
        <dbReference type="EMBL" id="MDC8755178.1"/>
    </source>
</evidence>
<keyword evidence="2" id="KW-1185">Reference proteome</keyword>
<reference evidence="1 2" key="1">
    <citation type="submission" date="2022-10" db="EMBL/GenBank/DDBJ databases">
        <title>Erythrobacter sp. sf7 Genome sequencing.</title>
        <authorList>
            <person name="Park S."/>
        </authorList>
    </citation>
    <scope>NUCLEOTIDE SEQUENCE [LARGE SCALE GENOMIC DNA]</scope>
    <source>
        <strain evidence="2">sf7</strain>
    </source>
</reference>
<organism evidence="1 2">
    <name type="scientific">Erythrobacter fulvus</name>
    <dbReference type="NCBI Taxonomy" id="2987523"/>
    <lineage>
        <taxon>Bacteria</taxon>
        <taxon>Pseudomonadati</taxon>
        <taxon>Pseudomonadota</taxon>
        <taxon>Alphaproteobacteria</taxon>
        <taxon>Sphingomonadales</taxon>
        <taxon>Erythrobacteraceae</taxon>
        <taxon>Erythrobacter/Porphyrobacter group</taxon>
        <taxon>Erythrobacter</taxon>
    </lineage>
</organism>
<dbReference type="Proteomes" id="UP001216558">
    <property type="component" value="Unassembled WGS sequence"/>
</dbReference>
<name>A0ABT5JR83_9SPHN</name>
<evidence type="ECO:0000313" key="2">
    <source>
        <dbReference type="Proteomes" id="UP001216558"/>
    </source>
</evidence>
<comment type="caution">
    <text evidence="1">The sequence shown here is derived from an EMBL/GenBank/DDBJ whole genome shotgun (WGS) entry which is preliminary data.</text>
</comment>
<proteinExistence type="predicted"/>
<dbReference type="EMBL" id="JAQQXQ010000008">
    <property type="protein sequence ID" value="MDC8755178.1"/>
    <property type="molecule type" value="Genomic_DNA"/>
</dbReference>
<accession>A0ABT5JR83</accession>
<gene>
    <name evidence="1" type="ORF">OIK40_11065</name>
</gene>
<protein>
    <submittedName>
        <fullName evidence="1">Uncharacterized protein</fullName>
    </submittedName>
</protein>
<dbReference type="RefSeq" id="WP_273678390.1">
    <property type="nucleotide sequence ID" value="NZ_JAQQXQ010000008.1"/>
</dbReference>